<organism evidence="1">
    <name type="scientific">Anguilla anguilla</name>
    <name type="common">European freshwater eel</name>
    <name type="synonym">Muraena anguilla</name>
    <dbReference type="NCBI Taxonomy" id="7936"/>
    <lineage>
        <taxon>Eukaryota</taxon>
        <taxon>Metazoa</taxon>
        <taxon>Chordata</taxon>
        <taxon>Craniata</taxon>
        <taxon>Vertebrata</taxon>
        <taxon>Euteleostomi</taxon>
        <taxon>Actinopterygii</taxon>
        <taxon>Neopterygii</taxon>
        <taxon>Teleostei</taxon>
        <taxon>Anguilliformes</taxon>
        <taxon>Anguillidae</taxon>
        <taxon>Anguilla</taxon>
    </lineage>
</organism>
<protein>
    <submittedName>
        <fullName evidence="1">Uncharacterized protein</fullName>
    </submittedName>
</protein>
<accession>A0A0E9UB72</accession>
<evidence type="ECO:0000313" key="1">
    <source>
        <dbReference type="EMBL" id="JAH62435.1"/>
    </source>
</evidence>
<reference evidence="1" key="1">
    <citation type="submission" date="2014-11" db="EMBL/GenBank/DDBJ databases">
        <authorList>
            <person name="Amaro Gonzalez C."/>
        </authorList>
    </citation>
    <scope>NUCLEOTIDE SEQUENCE</scope>
</reference>
<name>A0A0E9UB72_ANGAN</name>
<proteinExistence type="predicted"/>
<reference evidence="1" key="2">
    <citation type="journal article" date="2015" name="Fish Shellfish Immunol.">
        <title>Early steps in the European eel (Anguilla anguilla)-Vibrio vulnificus interaction in the gills: Role of the RtxA13 toxin.</title>
        <authorList>
            <person name="Callol A."/>
            <person name="Pajuelo D."/>
            <person name="Ebbesson L."/>
            <person name="Teles M."/>
            <person name="MacKenzie S."/>
            <person name="Amaro C."/>
        </authorList>
    </citation>
    <scope>NUCLEOTIDE SEQUENCE</scope>
</reference>
<dbReference type="AlphaFoldDB" id="A0A0E9UB72"/>
<sequence>MIYKCAPTFRASAQLYCYS</sequence>
<dbReference type="EMBL" id="GBXM01046142">
    <property type="protein sequence ID" value="JAH62435.1"/>
    <property type="molecule type" value="Transcribed_RNA"/>
</dbReference>